<evidence type="ECO:0000256" key="9">
    <source>
        <dbReference type="SAM" id="MobiDB-lite"/>
    </source>
</evidence>
<dbReference type="InterPro" id="IPR027417">
    <property type="entry name" value="P-loop_NTPase"/>
</dbReference>
<keyword evidence="8" id="KW-0539">Nucleus</keyword>
<evidence type="ECO:0000256" key="4">
    <source>
        <dbReference type="ARBA" id="ARBA00007573"/>
    </source>
</evidence>
<evidence type="ECO:0000256" key="1">
    <source>
        <dbReference type="ARBA" id="ARBA00004123"/>
    </source>
</evidence>
<comment type="similarity">
    <text evidence="4">Belongs to the ELP4 family.</text>
</comment>
<dbReference type="PANTHER" id="PTHR12896:SF1">
    <property type="entry name" value="ELONGATOR COMPLEX PROTEIN 4"/>
    <property type="match status" value="1"/>
</dbReference>
<comment type="caution">
    <text evidence="10">The sequence shown here is derived from an EMBL/GenBank/DDBJ whole genome shotgun (WGS) entry which is preliminary data.</text>
</comment>
<organism evidence="10 11">
    <name type="scientific">Triparma laevis f. longispina</name>
    <dbReference type="NCBI Taxonomy" id="1714387"/>
    <lineage>
        <taxon>Eukaryota</taxon>
        <taxon>Sar</taxon>
        <taxon>Stramenopiles</taxon>
        <taxon>Ochrophyta</taxon>
        <taxon>Bolidophyceae</taxon>
        <taxon>Parmales</taxon>
        <taxon>Triparmaceae</taxon>
        <taxon>Triparma</taxon>
    </lineage>
</organism>
<dbReference type="GO" id="GO:0002098">
    <property type="term" value="P:tRNA wobble uridine modification"/>
    <property type="evidence" value="ECO:0007669"/>
    <property type="project" value="InterPro"/>
</dbReference>
<evidence type="ECO:0000256" key="3">
    <source>
        <dbReference type="ARBA" id="ARBA00005043"/>
    </source>
</evidence>
<evidence type="ECO:0000313" key="10">
    <source>
        <dbReference type="EMBL" id="GMI04151.1"/>
    </source>
</evidence>
<dbReference type="GO" id="GO:0033588">
    <property type="term" value="C:elongator holoenzyme complex"/>
    <property type="evidence" value="ECO:0007669"/>
    <property type="project" value="InterPro"/>
</dbReference>
<proteinExistence type="inferred from homology"/>
<dbReference type="Proteomes" id="UP001165122">
    <property type="component" value="Unassembled WGS sequence"/>
</dbReference>
<keyword evidence="11" id="KW-1185">Reference proteome</keyword>
<evidence type="ECO:0000256" key="7">
    <source>
        <dbReference type="ARBA" id="ARBA00022694"/>
    </source>
</evidence>
<evidence type="ECO:0000256" key="6">
    <source>
        <dbReference type="ARBA" id="ARBA00022490"/>
    </source>
</evidence>
<reference evidence="11" key="1">
    <citation type="journal article" date="2023" name="Commun. Biol.">
        <title>Genome analysis of Parmales, the sister group of diatoms, reveals the evolutionary specialization of diatoms from phago-mixotrophs to photoautotrophs.</title>
        <authorList>
            <person name="Ban H."/>
            <person name="Sato S."/>
            <person name="Yoshikawa S."/>
            <person name="Yamada K."/>
            <person name="Nakamura Y."/>
            <person name="Ichinomiya M."/>
            <person name="Sato N."/>
            <person name="Blanc-Mathieu R."/>
            <person name="Endo H."/>
            <person name="Kuwata A."/>
            <person name="Ogata H."/>
        </authorList>
    </citation>
    <scope>NUCLEOTIDE SEQUENCE [LARGE SCALE GENOMIC DNA]</scope>
    <source>
        <strain evidence="11">NIES 3700</strain>
    </source>
</reference>
<feature type="region of interest" description="Disordered" evidence="9">
    <location>
        <begin position="490"/>
        <end position="526"/>
    </location>
</feature>
<protein>
    <recommendedName>
        <fullName evidence="5">Elongator complex protein 4</fullName>
    </recommendedName>
</protein>
<dbReference type="OrthoDB" id="289162at2759"/>
<evidence type="ECO:0000256" key="2">
    <source>
        <dbReference type="ARBA" id="ARBA00004496"/>
    </source>
</evidence>
<dbReference type="Gene3D" id="3.40.50.300">
    <property type="entry name" value="P-loop containing nucleotide triphosphate hydrolases"/>
    <property type="match status" value="1"/>
</dbReference>
<dbReference type="GO" id="GO:0008023">
    <property type="term" value="C:transcription elongation factor complex"/>
    <property type="evidence" value="ECO:0007669"/>
    <property type="project" value="TreeGrafter"/>
</dbReference>
<dbReference type="EMBL" id="BRXW01000068">
    <property type="protein sequence ID" value="GMI04151.1"/>
    <property type="molecule type" value="Genomic_DNA"/>
</dbReference>
<dbReference type="Pfam" id="PF05625">
    <property type="entry name" value="PAXNEB"/>
    <property type="match status" value="1"/>
</dbReference>
<feature type="compositionally biased region" description="Gly residues" evidence="9">
    <location>
        <begin position="496"/>
        <end position="505"/>
    </location>
</feature>
<dbReference type="PANTHER" id="PTHR12896">
    <property type="entry name" value="PAX6 NEIGHBOR PROTEIN PAXNEB"/>
    <property type="match status" value="1"/>
</dbReference>
<comment type="subcellular location">
    <subcellularLocation>
        <location evidence="2">Cytoplasm</location>
    </subcellularLocation>
    <subcellularLocation>
        <location evidence="1">Nucleus</location>
    </subcellularLocation>
</comment>
<sequence length="526" mass="57835">MPPIPQPITLAFYRRCLKSLKVLSALPPESHFGANEVSSRVAYYHNWCLEQITDHTELGGPNLLNAIKRGEESRAWILKKYGCEEHLKEFDCKKSKVTSGKNLNVGGGMPLKFQGTKSWINSSTLISTGNRDLDSILGGGQSLQTSLLIEEDRFSDYGMTFARYWGAEGVANAHGCVVVDFCDFDGTGEAFEAEEFIDTLPLDANLEKIEKKKLAAEQQQQEGNLESLGESETMTSKLNEMTLSVEGGIIEEENEDDEDDFEEENVDTVGDDHLKVAYRYKTGNSNLTTTTAAAEEQQSSTVNSSVGLYCHSFDLSSKLQSSHLEASPPSLSNLPPDVTSTGLVKHVIELIQQSPPNQLTRILLRSPPFKSACTAVPMLVNYVRRENLPVAFFITVQPNSSTSSSDEGVNSVNYLMQLKRASTIVLRVDSFSSLLTPPAAEYRDYVGIFTVGKIGGYGGYIPRRPVAMRWGLKRDRRKMHVKMLNLPPEEYSERGGSVGSGVRGGGGKEKKNKSTPGLACSSNLEF</sequence>
<evidence type="ECO:0000313" key="11">
    <source>
        <dbReference type="Proteomes" id="UP001165122"/>
    </source>
</evidence>
<gene>
    <name evidence="10" type="ORF">TrLO_g10904</name>
</gene>
<comment type="pathway">
    <text evidence="3">tRNA modification; 5-methoxycarbonylmethyl-2-thiouridine-tRNA biosynthesis.</text>
</comment>
<dbReference type="InterPro" id="IPR008728">
    <property type="entry name" value="Elongator_complex_protein_4"/>
</dbReference>
<evidence type="ECO:0000256" key="5">
    <source>
        <dbReference type="ARBA" id="ARBA00020265"/>
    </source>
</evidence>
<dbReference type="GO" id="GO:0005737">
    <property type="term" value="C:cytoplasm"/>
    <property type="evidence" value="ECO:0007669"/>
    <property type="project" value="UniProtKB-SubCell"/>
</dbReference>
<keyword evidence="7" id="KW-0819">tRNA processing</keyword>
<keyword evidence="6" id="KW-0963">Cytoplasm</keyword>
<accession>A0A9W7F6D8</accession>
<dbReference type="AlphaFoldDB" id="A0A9W7F6D8"/>
<evidence type="ECO:0000256" key="8">
    <source>
        <dbReference type="ARBA" id="ARBA00023242"/>
    </source>
</evidence>
<name>A0A9W7F6D8_9STRA</name>